<proteinExistence type="predicted"/>
<dbReference type="EMBL" id="PNHK01000001">
    <property type="protein sequence ID" value="PMD05914.1"/>
    <property type="molecule type" value="Genomic_DNA"/>
</dbReference>
<accession>A0A2N6VP58</accession>
<reference evidence="3 4" key="1">
    <citation type="submission" date="2017-09" db="EMBL/GenBank/DDBJ databases">
        <title>Bacterial strain isolated from the female urinary microbiota.</title>
        <authorList>
            <person name="Thomas-White K."/>
            <person name="Kumar N."/>
            <person name="Forster S."/>
            <person name="Putonti C."/>
            <person name="Lawley T."/>
            <person name="Wolfe A.J."/>
        </authorList>
    </citation>
    <scope>NUCLEOTIDE SEQUENCE [LARGE SCALE GENOMIC DNA]</scope>
    <source>
        <strain evidence="3 4">UMB1301</strain>
    </source>
</reference>
<dbReference type="Proteomes" id="UP000809290">
    <property type="component" value="Unassembled WGS sequence"/>
</dbReference>
<dbReference type="OrthoDB" id="3216194at2"/>
<dbReference type="Proteomes" id="UP000235598">
    <property type="component" value="Unassembled WGS sequence"/>
</dbReference>
<evidence type="ECO:0000256" key="1">
    <source>
        <dbReference type="SAM" id="MobiDB-lite"/>
    </source>
</evidence>
<evidence type="ECO:0000313" key="4">
    <source>
        <dbReference type="Proteomes" id="UP000235598"/>
    </source>
</evidence>
<dbReference type="Pfam" id="PF12005">
    <property type="entry name" value="DUF3499"/>
    <property type="match status" value="1"/>
</dbReference>
<sequence length="108" mass="11643">MLRTCNKPNCGAPATRTLTYVHADACVVIGPLAVRAEPGAHDLCAEHAQRLKAPVGWQLISLEPGESPPERSRDDLLAIADAVREAAKPQEQPQGRKHGHLRVIGGRE</sequence>
<reference evidence="2 5" key="2">
    <citation type="submission" date="2021-01" db="EMBL/GenBank/DDBJ databases">
        <title>Sequencing the genomes of 1000 actinobacteria strains.</title>
        <authorList>
            <person name="Klenk H.-P."/>
        </authorList>
    </citation>
    <scope>NUCLEOTIDE SEQUENCE [LARGE SCALE GENOMIC DNA]</scope>
    <source>
        <strain evidence="2 5">DSM 13657</strain>
    </source>
</reference>
<evidence type="ECO:0000313" key="3">
    <source>
        <dbReference type="EMBL" id="PMD05914.1"/>
    </source>
</evidence>
<comment type="caution">
    <text evidence="3">The sequence shown here is derived from an EMBL/GenBank/DDBJ whole genome shotgun (WGS) entry which is preliminary data.</text>
</comment>
<evidence type="ECO:0000313" key="5">
    <source>
        <dbReference type="Proteomes" id="UP000809290"/>
    </source>
</evidence>
<protein>
    <submittedName>
        <fullName evidence="3">DUF3499 domain-containing protein</fullName>
    </submittedName>
</protein>
<dbReference type="EMBL" id="JAFBCP010000001">
    <property type="protein sequence ID" value="MBM7815783.1"/>
    <property type="molecule type" value="Genomic_DNA"/>
</dbReference>
<gene>
    <name evidence="3" type="ORF">CJ199_00430</name>
    <name evidence="2" type="ORF">JOE56_000477</name>
</gene>
<dbReference type="RefSeq" id="WP_102237574.1">
    <property type="nucleotide sequence ID" value="NZ_BAAAIM010000007.1"/>
</dbReference>
<dbReference type="AlphaFoldDB" id="A0A2N6VP58"/>
<feature type="region of interest" description="Disordered" evidence="1">
    <location>
        <begin position="86"/>
        <end position="108"/>
    </location>
</feature>
<name>A0A2N6VP58_9MICO</name>
<dbReference type="InterPro" id="IPR021888">
    <property type="entry name" value="DUF3499"/>
</dbReference>
<keyword evidence="5" id="KW-1185">Reference proteome</keyword>
<organism evidence="3 4">
    <name type="scientific">Brevibacterium paucivorans</name>
    <dbReference type="NCBI Taxonomy" id="170994"/>
    <lineage>
        <taxon>Bacteria</taxon>
        <taxon>Bacillati</taxon>
        <taxon>Actinomycetota</taxon>
        <taxon>Actinomycetes</taxon>
        <taxon>Micrococcales</taxon>
        <taxon>Brevibacteriaceae</taxon>
        <taxon>Brevibacterium</taxon>
    </lineage>
</organism>
<evidence type="ECO:0000313" key="2">
    <source>
        <dbReference type="EMBL" id="MBM7815783.1"/>
    </source>
</evidence>